<protein>
    <submittedName>
        <fullName evidence="2">HpiU1</fullName>
    </submittedName>
</protein>
<evidence type="ECO:0000313" key="2">
    <source>
        <dbReference type="EMBL" id="AIJ28535.1"/>
    </source>
</evidence>
<organism evidence="2">
    <name type="scientific">Fischerella sp. ATCC 43239</name>
    <dbReference type="NCBI Taxonomy" id="1535197"/>
    <lineage>
        <taxon>Bacteria</taxon>
        <taxon>Bacillati</taxon>
        <taxon>Cyanobacteriota</taxon>
        <taxon>Cyanophyceae</taxon>
        <taxon>Nostocales</taxon>
        <taxon>Hapalosiphonaceae</taxon>
        <taxon>Fischerella</taxon>
    </lineage>
</organism>
<sequence length="243" mass="26538">MIETDVSKLVEEQKLMKQNLIVAVTVFLIYICFTINTPANAANLIPIPINNPGFEDPFLKVKDEFTLETPTNWTMYNPDGLIPEKPTDSTSYLGVTNAFPRSAFYNQHAPEGRNIGSVYLIQKSGSGIAGLEQTLDATLEPNTKYTLMVDIGNAADSFKDISLAVFPGYRVELLAGDTVLAADENTISIEEGGFKTSTVTFTTKPNTPLLGQKLGIRLINLLQSSSANIDFDNVRLTAQPTNI</sequence>
<evidence type="ECO:0000256" key="1">
    <source>
        <dbReference type="SAM" id="Phobius"/>
    </source>
</evidence>
<dbReference type="Pfam" id="PF22825">
    <property type="entry name" value="HpiC1-like"/>
    <property type="match status" value="1"/>
</dbReference>
<dbReference type="EMBL" id="KJ742064">
    <property type="protein sequence ID" value="AIJ28535.1"/>
    <property type="molecule type" value="Genomic_DNA"/>
</dbReference>
<dbReference type="SMR" id="A0A076N4T4"/>
<name>A0A076N4T4_9CYAN</name>
<keyword evidence="1" id="KW-0812">Transmembrane</keyword>
<dbReference type="Gene3D" id="2.60.120.260">
    <property type="entry name" value="Galactose-binding domain-like"/>
    <property type="match status" value="1"/>
</dbReference>
<reference evidence="2" key="1">
    <citation type="journal article" date="2014" name="BMC Microbiol.">
        <title>Comparative analysis of hapalindole, ambiguine and welwitindolinone gene clusters and reconstitution of indole-isonitrile biosynthesis from cyanobacteria.</title>
        <authorList>
            <person name="Micallef M.L."/>
            <person name="Sharma D."/>
            <person name="Bunn B.M."/>
            <person name="Gerwick L."/>
            <person name="Viswanathan R."/>
            <person name="Moffitt M.C."/>
        </authorList>
    </citation>
    <scope>NUCLEOTIDE SEQUENCE</scope>
    <source>
        <strain evidence="2">ATCC 43239</strain>
    </source>
</reference>
<feature type="transmembrane region" description="Helical" evidence="1">
    <location>
        <begin position="20"/>
        <end position="39"/>
    </location>
</feature>
<keyword evidence="1" id="KW-0472">Membrane</keyword>
<keyword evidence="1" id="KW-1133">Transmembrane helix</keyword>
<dbReference type="InterPro" id="IPR054720">
    <property type="entry name" value="HpiC1"/>
</dbReference>
<gene>
    <name evidence="2" type="primary">hpiU1</name>
</gene>
<proteinExistence type="predicted"/>
<dbReference type="AlphaFoldDB" id="A0A076N4T4"/>
<accession>A0A076N4T4</accession>